<dbReference type="OrthoDB" id="5193742at2"/>
<dbReference type="AlphaFoldDB" id="A0A5P2CWH2"/>
<protein>
    <submittedName>
        <fullName evidence="1">Uncharacterized protein</fullName>
    </submittedName>
</protein>
<organism evidence="1 2">
    <name type="scientific">Streptomyces venezuelae</name>
    <dbReference type="NCBI Taxonomy" id="54571"/>
    <lineage>
        <taxon>Bacteria</taxon>
        <taxon>Bacillati</taxon>
        <taxon>Actinomycetota</taxon>
        <taxon>Actinomycetes</taxon>
        <taxon>Kitasatosporales</taxon>
        <taxon>Streptomycetaceae</taxon>
        <taxon>Streptomyces</taxon>
    </lineage>
</organism>
<evidence type="ECO:0000313" key="1">
    <source>
        <dbReference type="EMBL" id="QES47254.1"/>
    </source>
</evidence>
<accession>A0A5P2CWH2</accession>
<dbReference type="EMBL" id="CP029190">
    <property type="protein sequence ID" value="QES47254.1"/>
    <property type="molecule type" value="Genomic_DNA"/>
</dbReference>
<evidence type="ECO:0000313" key="2">
    <source>
        <dbReference type="Proteomes" id="UP000325211"/>
    </source>
</evidence>
<reference evidence="1 2" key="1">
    <citation type="submission" date="2018-05" db="EMBL/GenBank/DDBJ databases">
        <title>Streptomyces venezuelae.</title>
        <authorList>
            <person name="Kim W."/>
            <person name="Lee N."/>
            <person name="Cho B.-K."/>
        </authorList>
    </citation>
    <scope>NUCLEOTIDE SEQUENCE [LARGE SCALE GENOMIC DNA]</scope>
    <source>
        <strain evidence="1 2">ATCC 21782</strain>
    </source>
</reference>
<dbReference type="RefSeq" id="WP_150206256.1">
    <property type="nucleotide sequence ID" value="NZ_CP029190.1"/>
</dbReference>
<name>A0A5P2CWH2_STRVZ</name>
<dbReference type="Proteomes" id="UP000325211">
    <property type="component" value="Chromosome"/>
</dbReference>
<gene>
    <name evidence="1" type="ORF">DEJ50_04825</name>
</gene>
<sequence length="71" mass="7439">MSAARRGAIALLLAVAVAFGIREAEAYGRQAIVRMAGDTLFLSLFTAGWKVVAAGCTPRPGRPYDCLIKGA</sequence>
<proteinExistence type="predicted"/>